<dbReference type="PANTHER" id="PTHR12835">
    <property type="entry name" value="BIOTIN PROTEIN LIGASE"/>
    <property type="match status" value="1"/>
</dbReference>
<feature type="region of interest" description="Disordered" evidence="3">
    <location>
        <begin position="572"/>
        <end position="598"/>
    </location>
</feature>
<evidence type="ECO:0000313" key="7">
    <source>
        <dbReference type="RefSeq" id="XP_025837505.1"/>
    </source>
</evidence>
<dbReference type="Pfam" id="PF02237">
    <property type="entry name" value="BPL_C"/>
    <property type="match status" value="1"/>
</dbReference>
<organism evidence="5 7">
    <name type="scientific">Agrilus planipennis</name>
    <name type="common">Emerald ash borer</name>
    <name type="synonym">Agrilus marcopoli</name>
    <dbReference type="NCBI Taxonomy" id="224129"/>
    <lineage>
        <taxon>Eukaryota</taxon>
        <taxon>Metazoa</taxon>
        <taxon>Ecdysozoa</taxon>
        <taxon>Arthropoda</taxon>
        <taxon>Hexapoda</taxon>
        <taxon>Insecta</taxon>
        <taxon>Pterygota</taxon>
        <taxon>Neoptera</taxon>
        <taxon>Endopterygota</taxon>
        <taxon>Coleoptera</taxon>
        <taxon>Polyphaga</taxon>
        <taxon>Elateriformia</taxon>
        <taxon>Buprestoidea</taxon>
        <taxon>Buprestidae</taxon>
        <taxon>Agrilinae</taxon>
        <taxon>Agrilus</taxon>
    </lineage>
</organism>
<evidence type="ECO:0000256" key="3">
    <source>
        <dbReference type="SAM" id="MobiDB-lite"/>
    </source>
</evidence>
<feature type="domain" description="BPL/LPL catalytic" evidence="4">
    <location>
        <begin position="759"/>
        <end position="952"/>
    </location>
</feature>
<comment type="similarity">
    <text evidence="1">Belongs to the biotin--protein ligase family.</text>
</comment>
<reference evidence="6 7" key="1">
    <citation type="submission" date="2025-04" db="UniProtKB">
        <authorList>
            <consortium name="RefSeq"/>
        </authorList>
    </citation>
    <scope>IDENTIFICATION</scope>
    <source>
        <tissue evidence="6 7">Entire body</tissue>
    </source>
</reference>
<dbReference type="CTD" id="40659"/>
<dbReference type="GO" id="GO:0004077">
    <property type="term" value="F:biotin--[biotin carboxyl-carrier protein] ligase activity"/>
    <property type="evidence" value="ECO:0007669"/>
    <property type="project" value="InterPro"/>
</dbReference>
<dbReference type="Pfam" id="PF03099">
    <property type="entry name" value="BPL_LplA_LipB"/>
    <property type="match status" value="1"/>
</dbReference>
<feature type="compositionally biased region" description="Low complexity" evidence="3">
    <location>
        <begin position="578"/>
        <end position="589"/>
    </location>
</feature>
<accession>A0A7F5RNV6</accession>
<dbReference type="RefSeq" id="XP_025837504.1">
    <property type="nucleotide sequence ID" value="XM_025981719.1"/>
</dbReference>
<dbReference type="GO" id="GO:0005737">
    <property type="term" value="C:cytoplasm"/>
    <property type="evidence" value="ECO:0007669"/>
    <property type="project" value="TreeGrafter"/>
</dbReference>
<feature type="compositionally biased region" description="Basic and acidic residues" evidence="3">
    <location>
        <begin position="318"/>
        <end position="329"/>
    </location>
</feature>
<evidence type="ECO:0000313" key="6">
    <source>
        <dbReference type="RefSeq" id="XP_025837504.1"/>
    </source>
</evidence>
<feature type="compositionally biased region" description="Basic and acidic residues" evidence="3">
    <location>
        <begin position="383"/>
        <end position="409"/>
    </location>
</feature>
<dbReference type="Proteomes" id="UP000192223">
    <property type="component" value="Unplaced"/>
</dbReference>
<dbReference type="PROSITE" id="PS51733">
    <property type="entry name" value="BPL_LPL_CATALYTIC"/>
    <property type="match status" value="1"/>
</dbReference>
<dbReference type="InterPro" id="IPR004143">
    <property type="entry name" value="BPL_LPL_catalytic"/>
</dbReference>
<dbReference type="AlphaFoldDB" id="A0A7F5RNV6"/>
<dbReference type="InterPro" id="IPR004408">
    <property type="entry name" value="Biotin_CoA_COase_ligase"/>
</dbReference>
<feature type="compositionally biased region" description="Basic and acidic residues" evidence="3">
    <location>
        <begin position="353"/>
        <end position="362"/>
    </location>
</feature>
<dbReference type="Gene3D" id="3.30.930.10">
    <property type="entry name" value="Bira Bifunctional Protein, Domain 2"/>
    <property type="match status" value="1"/>
</dbReference>
<keyword evidence="2 6" id="KW-0436">Ligase</keyword>
<name>A0A7F5RNV6_AGRPL</name>
<feature type="compositionally biased region" description="Basic and acidic residues" evidence="3">
    <location>
        <begin position="296"/>
        <end position="309"/>
    </location>
</feature>
<gene>
    <name evidence="6 7" type="primary">LOC108744963</name>
</gene>
<evidence type="ECO:0000259" key="4">
    <source>
        <dbReference type="PROSITE" id="PS51733"/>
    </source>
</evidence>
<dbReference type="PANTHER" id="PTHR12835:SF5">
    <property type="entry name" value="BIOTIN--PROTEIN LIGASE"/>
    <property type="match status" value="1"/>
</dbReference>
<dbReference type="RefSeq" id="XP_025837505.1">
    <property type="nucleotide sequence ID" value="XM_025981720.1"/>
</dbReference>
<dbReference type="SUPFAM" id="SSF55681">
    <property type="entry name" value="Class II aaRS and biotin synthetases"/>
    <property type="match status" value="1"/>
</dbReference>
<proteinExistence type="inferred from homology"/>
<keyword evidence="5" id="KW-1185">Reference proteome</keyword>
<evidence type="ECO:0000313" key="5">
    <source>
        <dbReference type="Proteomes" id="UP000192223"/>
    </source>
</evidence>
<dbReference type="NCBIfam" id="TIGR00121">
    <property type="entry name" value="birA_ligase"/>
    <property type="match status" value="1"/>
</dbReference>
<feature type="compositionally biased region" description="Basic and acidic residues" evidence="3">
    <location>
        <begin position="270"/>
        <end position="284"/>
    </location>
</feature>
<evidence type="ECO:0000256" key="2">
    <source>
        <dbReference type="ARBA" id="ARBA00022598"/>
    </source>
</evidence>
<feature type="region of interest" description="Disordered" evidence="3">
    <location>
        <begin position="242"/>
        <end position="409"/>
    </location>
</feature>
<feature type="compositionally biased region" description="Polar residues" evidence="3">
    <location>
        <begin position="363"/>
        <end position="376"/>
    </location>
</feature>
<dbReference type="OrthoDB" id="10250105at2759"/>
<sequence>MIFTLFYMYATALQWWKLGVLKNKLSGTLNSHNALLVCNNSNFLDRKRRRCLENLLVQKGDRLACTIVPKQVLDLAQWAAIPKDNKYFPIFMKINKFFSKSPKMYVLVQTNLDSYTPHQSATVEIENFGEPIAWRVNENFEMVLKTDLENLTKFAFSYCDHSIDMNHALELLKIETVDVVGSPIKIKYDKKYTLENRLRYSLAPSHWKKFVDDIRGIYHKVNSITEPPKYLEHPRITIETTNKPEELKKVPVSEVKPIKKEHHRKLASCAKHEEEKSKREKNKLDVSNVSSKRSKSGGEHRDRAKDDKKEHRKKHSDHKKDEKHKESKHVTTSRQPVEEEVKTSPHKHKRDTKTHEDQHQTKENNLSAKGQTSASVVPNGEKTVQEDEHRKQNLRNGEEKKLKREPSFEEKDIPGVLEANKSEKIEIKVNDVKATPRSNVSKPPNVLVFADSGTTKSNIKSVLQSLLNNNKYTLYDFPANCTDHSVWSESTSLLVVCGSVPANLTSQMLHYLLTGGHVFCMCSDLLYSVLQCFSTAEVREHELVRFSYGNWKQVQMMHHVFCYQASPAKKQFSKDSDQSSQSNGSRGSSPVAPRTPSSVEIQHNGKKYLLQIQVLGTEETWQTPSLLLASVKNTSGRAIFSQVHLEIDPAEYEGDESKYAALKGSDKARLEILKHILSHHLEIDCDNEDKNVKYTPGYFLGRHNSKQKFLNECTSIKDNVLENEQITVRFYGKDEESATCTSTKIPVYVLSCPSNFSTVQYFETLNTEEIGRLVIYSDILTSSQHLLSKTLTHGLVVIPRQQTKATGRAGNTWLSPIGCTMFSLQLHIQLDSPLGKYLPLVQHLVMVSVVSAIKNLPGCKDLDVGMKWPNDIYVYKQVKIGGAIVSSVIQSDLAIINIGVGLNLSNSEPTTCINDVIKKYNEANNKKIPLIEYERYFAYVFNELEKNLNIIQKGDLDYFYDLYYQYWLHSGMNVTISNTENETTNATIIGIDDYGFLKVRTESGKIVNVQPDGNSFNMLTGLISPKIF</sequence>
<evidence type="ECO:0000256" key="1">
    <source>
        <dbReference type="ARBA" id="ARBA00009934"/>
    </source>
</evidence>
<feature type="compositionally biased region" description="Basic and acidic residues" evidence="3">
    <location>
        <begin position="242"/>
        <end position="251"/>
    </location>
</feature>
<dbReference type="KEGG" id="apln:108744963"/>
<protein>
    <submittedName>
        <fullName evidence="6 7">Biotin--protein ligase</fullName>
    </submittedName>
</protein>
<dbReference type="GeneID" id="108744963"/>
<dbReference type="InterPro" id="IPR045864">
    <property type="entry name" value="aa-tRNA-synth_II/BPL/LPL"/>
</dbReference>
<dbReference type="InterPro" id="IPR003142">
    <property type="entry name" value="BPL_C"/>
</dbReference>